<dbReference type="AlphaFoldDB" id="A0A6C0FEN5"/>
<reference evidence="1" key="1">
    <citation type="journal article" date="2020" name="Nature">
        <title>Giant virus diversity and host interactions through global metagenomics.</title>
        <authorList>
            <person name="Schulz F."/>
            <person name="Roux S."/>
            <person name="Paez-Espino D."/>
            <person name="Jungbluth S."/>
            <person name="Walsh D.A."/>
            <person name="Denef V.J."/>
            <person name="McMahon K.D."/>
            <person name="Konstantinidis K.T."/>
            <person name="Eloe-Fadrosh E.A."/>
            <person name="Kyrpides N.C."/>
            <person name="Woyke T."/>
        </authorList>
    </citation>
    <scope>NUCLEOTIDE SEQUENCE</scope>
    <source>
        <strain evidence="1">GVMAG-S-ERX556126-94</strain>
    </source>
</reference>
<dbReference type="EMBL" id="MN738838">
    <property type="protein sequence ID" value="QHT39033.1"/>
    <property type="molecule type" value="Genomic_DNA"/>
</dbReference>
<organism evidence="1">
    <name type="scientific">viral metagenome</name>
    <dbReference type="NCBI Taxonomy" id="1070528"/>
    <lineage>
        <taxon>unclassified sequences</taxon>
        <taxon>metagenomes</taxon>
        <taxon>organismal metagenomes</taxon>
    </lineage>
</organism>
<protein>
    <submittedName>
        <fullName evidence="1">Uncharacterized protein</fullName>
    </submittedName>
</protein>
<sequence length="84" mass="10043">MKIYSGYMNPPEPPRHLWLTIDFAKIDFRDLEHIKFIYKCIPETYTTLNSMYKVYQKNREAYLKVSPSISEVSPPKIMKKAKRN</sequence>
<name>A0A6C0FEN5_9ZZZZ</name>
<proteinExistence type="predicted"/>
<accession>A0A6C0FEN5</accession>
<evidence type="ECO:0000313" key="1">
    <source>
        <dbReference type="EMBL" id="QHT39033.1"/>
    </source>
</evidence>